<feature type="transmembrane region" description="Helical" evidence="5">
    <location>
        <begin position="329"/>
        <end position="348"/>
    </location>
</feature>
<reference evidence="8" key="1">
    <citation type="submission" date="2018-04" db="EMBL/GenBank/DDBJ databases">
        <authorList>
            <person name="Watanabe M."/>
            <person name="Kojima H."/>
        </authorList>
    </citation>
    <scope>NUCLEOTIDE SEQUENCE [LARGE SCALE GENOMIC DNA]</scope>
    <source>
        <strain evidence="8">Dysh456</strain>
    </source>
</reference>
<dbReference type="GO" id="GO:0005886">
    <property type="term" value="C:plasma membrane"/>
    <property type="evidence" value="ECO:0007669"/>
    <property type="project" value="TreeGrafter"/>
</dbReference>
<feature type="transmembrane region" description="Helical" evidence="5">
    <location>
        <begin position="71"/>
        <end position="90"/>
    </location>
</feature>
<dbReference type="CDD" id="cd17316">
    <property type="entry name" value="MFS_SV2_like"/>
    <property type="match status" value="1"/>
</dbReference>
<feature type="transmembrane region" description="Helical" evidence="5">
    <location>
        <begin position="189"/>
        <end position="208"/>
    </location>
</feature>
<feature type="transmembrane region" description="Helical" evidence="5">
    <location>
        <begin position="300"/>
        <end position="322"/>
    </location>
</feature>
<keyword evidence="4 5" id="KW-0472">Membrane</keyword>
<dbReference type="Gene3D" id="1.20.1250.20">
    <property type="entry name" value="MFS general substrate transporter like domains"/>
    <property type="match status" value="1"/>
</dbReference>
<dbReference type="Proteomes" id="UP000270530">
    <property type="component" value="Chromosome"/>
</dbReference>
<evidence type="ECO:0000259" key="6">
    <source>
        <dbReference type="PROSITE" id="PS50850"/>
    </source>
</evidence>
<gene>
    <name evidence="7" type="ORF">ALSL_0741</name>
</gene>
<dbReference type="PANTHER" id="PTHR23508">
    <property type="entry name" value="CARBOXYLIC ACID TRANSPORTER PROTEIN HOMOLOG"/>
    <property type="match status" value="1"/>
</dbReference>
<dbReference type="InterPro" id="IPR036259">
    <property type="entry name" value="MFS_trans_sf"/>
</dbReference>
<keyword evidence="3 5" id="KW-1133">Transmembrane helix</keyword>
<dbReference type="InterPro" id="IPR005828">
    <property type="entry name" value="MFS_sugar_transport-like"/>
</dbReference>
<proteinExistence type="predicted"/>
<dbReference type="SUPFAM" id="SSF103473">
    <property type="entry name" value="MFS general substrate transporter"/>
    <property type="match status" value="1"/>
</dbReference>
<feature type="transmembrane region" description="Helical" evidence="5">
    <location>
        <begin position="261"/>
        <end position="280"/>
    </location>
</feature>
<feature type="transmembrane region" description="Helical" evidence="5">
    <location>
        <begin position="127"/>
        <end position="148"/>
    </location>
</feature>
<dbReference type="EMBL" id="AP018560">
    <property type="protein sequence ID" value="BBD79407.1"/>
    <property type="molecule type" value="Genomic_DNA"/>
</dbReference>
<evidence type="ECO:0000256" key="4">
    <source>
        <dbReference type="ARBA" id="ARBA00023136"/>
    </source>
</evidence>
<feature type="transmembrane region" description="Helical" evidence="5">
    <location>
        <begin position="37"/>
        <end position="59"/>
    </location>
</feature>
<accession>A0A2Z6E371</accession>
<dbReference type="RefSeq" id="WP_198410673.1">
    <property type="nucleotide sequence ID" value="NZ_AP018560.1"/>
</dbReference>
<evidence type="ECO:0000256" key="5">
    <source>
        <dbReference type="SAM" id="Phobius"/>
    </source>
</evidence>
<dbReference type="GO" id="GO:0046943">
    <property type="term" value="F:carboxylic acid transmembrane transporter activity"/>
    <property type="evidence" value="ECO:0007669"/>
    <property type="project" value="TreeGrafter"/>
</dbReference>
<dbReference type="AlphaFoldDB" id="A0A2Z6E371"/>
<keyword evidence="8" id="KW-1185">Reference proteome</keyword>
<feature type="transmembrane region" description="Helical" evidence="5">
    <location>
        <begin position="406"/>
        <end position="438"/>
    </location>
</feature>
<dbReference type="Pfam" id="PF00083">
    <property type="entry name" value="Sugar_tr"/>
    <property type="match status" value="1"/>
</dbReference>
<evidence type="ECO:0000313" key="7">
    <source>
        <dbReference type="EMBL" id="BBD79407.1"/>
    </source>
</evidence>
<feature type="transmembrane region" description="Helical" evidence="5">
    <location>
        <begin position="102"/>
        <end position="121"/>
    </location>
</feature>
<feature type="transmembrane region" description="Helical" evidence="5">
    <location>
        <begin position="160"/>
        <end position="183"/>
    </location>
</feature>
<evidence type="ECO:0000256" key="3">
    <source>
        <dbReference type="ARBA" id="ARBA00022989"/>
    </source>
</evidence>
<sequence length="447" mass="48168">MEPRAAAIESAPAPAAGVSVGEVFADFPFTREHVKSCLALFFVFVIDAWESMIIVYASASLRADFALSPLALGNLIGAIFVGMALGALVWGRIGNWIGRKRCLMWSMGCYGALSLLSAFAPDYAALYALRLLAGFAAAGMMVVTFPYFEELLPVRVRGPASVFLATGWPIGMLCALAVSVLWAGHGWRWIIGVSSLAALWLLVVGALVPESPYWLAGAGRGEAARAVLQRLAAGRARLPDAPLYVEPVRHVRLREVLHGTLGRITALQCLLNFAFAWGYWGLQTWLPTLLEQRGLSLPESYGFIVLSALWMIPGYVSAAWLTHRYGRRSVMVAYVGLATVAGFVFAGAHNLPMLYAGNFAMVFFSQGAWGVWDTWMGEFYPTASRTLGYGLGTLAQRLANIAAPSAIGAMVAAGAGFGTITAFINVFLLSTLCMAWLLPETEGHRLD</sequence>
<evidence type="ECO:0000313" key="8">
    <source>
        <dbReference type="Proteomes" id="UP000270530"/>
    </source>
</evidence>
<dbReference type="PANTHER" id="PTHR23508:SF10">
    <property type="entry name" value="CARBOXYLIC ACID TRANSPORTER PROTEIN HOMOLOG"/>
    <property type="match status" value="1"/>
</dbReference>
<organism evidence="7 8">
    <name type="scientific">Aerosticca soli</name>
    <dbReference type="NCBI Taxonomy" id="2010829"/>
    <lineage>
        <taxon>Bacteria</taxon>
        <taxon>Pseudomonadati</taxon>
        <taxon>Pseudomonadota</taxon>
        <taxon>Gammaproteobacteria</taxon>
        <taxon>Lysobacterales</taxon>
        <taxon>Rhodanobacteraceae</taxon>
        <taxon>Aerosticca</taxon>
    </lineage>
</organism>
<protein>
    <submittedName>
        <fullName evidence="7">Niacin transporter NiaP</fullName>
    </submittedName>
</protein>
<keyword evidence="2 5" id="KW-0812">Transmembrane</keyword>
<feature type="domain" description="Major facilitator superfamily (MFS) profile" evidence="6">
    <location>
        <begin position="36"/>
        <end position="442"/>
    </location>
</feature>
<dbReference type="KEGG" id="rbd:ALSL_0741"/>
<reference evidence="8" key="2">
    <citation type="submission" date="2018-06" db="EMBL/GenBank/DDBJ databases">
        <title>Genome sequence of Rhodanobacteraceae bacterium strain Dysh456.</title>
        <authorList>
            <person name="Fukui M."/>
        </authorList>
    </citation>
    <scope>NUCLEOTIDE SEQUENCE [LARGE SCALE GENOMIC DNA]</scope>
    <source>
        <strain evidence="8">Dysh456</strain>
    </source>
</reference>
<name>A0A2Z6E371_9GAMM</name>
<evidence type="ECO:0000256" key="2">
    <source>
        <dbReference type="ARBA" id="ARBA00022692"/>
    </source>
</evidence>
<comment type="subcellular location">
    <subcellularLocation>
        <location evidence="1">Membrane</location>
        <topology evidence="1">Multi-pass membrane protein</topology>
    </subcellularLocation>
</comment>
<dbReference type="InterPro" id="IPR020846">
    <property type="entry name" value="MFS_dom"/>
</dbReference>
<evidence type="ECO:0000256" key="1">
    <source>
        <dbReference type="ARBA" id="ARBA00004141"/>
    </source>
</evidence>
<dbReference type="PROSITE" id="PS50850">
    <property type="entry name" value="MFS"/>
    <property type="match status" value="1"/>
</dbReference>